<keyword evidence="2" id="KW-1185">Reference proteome</keyword>
<dbReference type="Proteomes" id="UP001151760">
    <property type="component" value="Unassembled WGS sequence"/>
</dbReference>
<proteinExistence type="predicted"/>
<reference evidence="1" key="2">
    <citation type="submission" date="2022-01" db="EMBL/GenBank/DDBJ databases">
        <authorList>
            <person name="Yamashiro T."/>
            <person name="Shiraishi A."/>
            <person name="Satake H."/>
            <person name="Nakayama K."/>
        </authorList>
    </citation>
    <scope>NUCLEOTIDE SEQUENCE</scope>
</reference>
<dbReference type="EMBL" id="BQNB010019556">
    <property type="protein sequence ID" value="GJT86544.1"/>
    <property type="molecule type" value="Genomic_DNA"/>
</dbReference>
<sequence length="128" mass="14500">MEGCFGHFVLEVSVLIRQPETVTFRRRSSLSAHLQPNSKLHLHGPILDISGTFDDTVLDDAYEQVAKNEGAFRFVEQFKGYRLSYEKEHTQASNDLPLHILSLVELVNYLMLLTTSVEALLSKKPPTL</sequence>
<gene>
    <name evidence="1" type="ORF">Tco_1068261</name>
</gene>
<reference evidence="1" key="1">
    <citation type="journal article" date="2022" name="Int. J. Mol. Sci.">
        <title>Draft Genome of Tanacetum Coccineum: Genomic Comparison of Closely Related Tanacetum-Family Plants.</title>
        <authorList>
            <person name="Yamashiro T."/>
            <person name="Shiraishi A."/>
            <person name="Nakayama K."/>
            <person name="Satake H."/>
        </authorList>
    </citation>
    <scope>NUCLEOTIDE SEQUENCE</scope>
</reference>
<comment type="caution">
    <text evidence="1">The sequence shown here is derived from an EMBL/GenBank/DDBJ whole genome shotgun (WGS) entry which is preliminary data.</text>
</comment>
<evidence type="ECO:0000313" key="1">
    <source>
        <dbReference type="EMBL" id="GJT86544.1"/>
    </source>
</evidence>
<protein>
    <submittedName>
        <fullName evidence="1">Uncharacterized protein</fullName>
    </submittedName>
</protein>
<evidence type="ECO:0000313" key="2">
    <source>
        <dbReference type="Proteomes" id="UP001151760"/>
    </source>
</evidence>
<accession>A0ABQ5HFD1</accession>
<name>A0ABQ5HFD1_9ASTR</name>
<organism evidence="1 2">
    <name type="scientific">Tanacetum coccineum</name>
    <dbReference type="NCBI Taxonomy" id="301880"/>
    <lineage>
        <taxon>Eukaryota</taxon>
        <taxon>Viridiplantae</taxon>
        <taxon>Streptophyta</taxon>
        <taxon>Embryophyta</taxon>
        <taxon>Tracheophyta</taxon>
        <taxon>Spermatophyta</taxon>
        <taxon>Magnoliopsida</taxon>
        <taxon>eudicotyledons</taxon>
        <taxon>Gunneridae</taxon>
        <taxon>Pentapetalae</taxon>
        <taxon>asterids</taxon>
        <taxon>campanulids</taxon>
        <taxon>Asterales</taxon>
        <taxon>Asteraceae</taxon>
        <taxon>Asteroideae</taxon>
        <taxon>Anthemideae</taxon>
        <taxon>Anthemidinae</taxon>
        <taxon>Tanacetum</taxon>
    </lineage>
</organism>